<organism evidence="2 3">
    <name type="scientific">Trypanosoma conorhini</name>
    <dbReference type="NCBI Taxonomy" id="83891"/>
    <lineage>
        <taxon>Eukaryota</taxon>
        <taxon>Discoba</taxon>
        <taxon>Euglenozoa</taxon>
        <taxon>Kinetoplastea</taxon>
        <taxon>Metakinetoplastina</taxon>
        <taxon>Trypanosomatida</taxon>
        <taxon>Trypanosomatidae</taxon>
        <taxon>Trypanosoma</taxon>
    </lineage>
</organism>
<dbReference type="GeneID" id="40319104"/>
<dbReference type="RefSeq" id="XP_029227513.1">
    <property type="nucleotide sequence ID" value="XM_029372387.1"/>
</dbReference>
<dbReference type="Proteomes" id="UP000284403">
    <property type="component" value="Unassembled WGS sequence"/>
</dbReference>
<dbReference type="EMBL" id="MKKU01000324">
    <property type="protein sequence ID" value="RNF15522.1"/>
    <property type="molecule type" value="Genomic_DNA"/>
</dbReference>
<dbReference type="AlphaFoldDB" id="A0A3R7KUJ7"/>
<gene>
    <name evidence="2" type="ORF">Tco025E_05493</name>
</gene>
<name>A0A3R7KUJ7_9TRYP</name>
<feature type="region of interest" description="Disordered" evidence="1">
    <location>
        <begin position="140"/>
        <end position="285"/>
    </location>
</feature>
<protein>
    <submittedName>
        <fullName evidence="2">Putative myosin heavy chain</fullName>
    </submittedName>
</protein>
<evidence type="ECO:0000256" key="1">
    <source>
        <dbReference type="SAM" id="MobiDB-lite"/>
    </source>
</evidence>
<feature type="compositionally biased region" description="Polar residues" evidence="1">
    <location>
        <begin position="225"/>
        <end position="253"/>
    </location>
</feature>
<comment type="caution">
    <text evidence="2">The sequence shown here is derived from an EMBL/GenBank/DDBJ whole genome shotgun (WGS) entry which is preliminary data.</text>
</comment>
<accession>A0A3R7KUJ7</accession>
<evidence type="ECO:0000313" key="3">
    <source>
        <dbReference type="Proteomes" id="UP000284403"/>
    </source>
</evidence>
<proteinExistence type="predicted"/>
<dbReference type="OrthoDB" id="273723at2759"/>
<reference evidence="2 3" key="1">
    <citation type="journal article" date="2018" name="BMC Genomics">
        <title>Genomic comparison of Trypanosoma conorhini and Trypanosoma rangeli to Trypanosoma cruzi strains of high and low virulence.</title>
        <authorList>
            <person name="Bradwell K.R."/>
            <person name="Koparde V.N."/>
            <person name="Matveyev A.V."/>
            <person name="Serrano M.G."/>
            <person name="Alves J.M."/>
            <person name="Parikh H."/>
            <person name="Huang B."/>
            <person name="Lee V."/>
            <person name="Espinosa-Alvarez O."/>
            <person name="Ortiz P.A."/>
            <person name="Costa-Martins A.G."/>
            <person name="Teixeira M.M."/>
            <person name="Buck G.A."/>
        </authorList>
    </citation>
    <scope>NUCLEOTIDE SEQUENCE [LARGE SCALE GENOMIC DNA]</scope>
    <source>
        <strain evidence="2 3">025E</strain>
    </source>
</reference>
<feature type="compositionally biased region" description="Low complexity" evidence="1">
    <location>
        <begin position="263"/>
        <end position="276"/>
    </location>
</feature>
<keyword evidence="3" id="KW-1185">Reference proteome</keyword>
<sequence length="413" mass="43709">MSQAEIELSALSSTSEAEKGGGLQQRDVDLSQWAAAAAECGASNGDNPRKQPEHFGIPPLCPTRSSGGGGGGAEAAAEQHLVALLQKASQVIKEERARSAALQQELDTLRQSAAALPPAQRLQQENQELKRQLLSLRAQVSGAQTASETRARPQEAGGNCCPPPPSCRTSSSRERGEGTSSRPSTSQTPLAPSATHAVAGGGYSDAQHRRRQTVSLQRRQLGAPSESSGGRASVGSQQPKQRQPLASPSSGTSPEVPRKPSSTATETAAAAAAATASRPQPLSRSPVARELWRATTAHDCGKAYSLGMITRLRRAMAPQPTKEQLGEVIHAMVHEVLRDVRRRGIDLKMTRQAPCVYRCELRGTAAINRKGKGANARVLHLSIDSGRLAVNVGSGHENFLDYLERHCFLSGAS</sequence>
<evidence type="ECO:0000313" key="2">
    <source>
        <dbReference type="EMBL" id="RNF15522.1"/>
    </source>
</evidence>
<feature type="compositionally biased region" description="Low complexity" evidence="1">
    <location>
        <begin position="1"/>
        <end position="15"/>
    </location>
</feature>
<feature type="region of interest" description="Disordered" evidence="1">
    <location>
        <begin position="1"/>
        <end position="75"/>
    </location>
</feature>